<dbReference type="InterPro" id="IPR018511">
    <property type="entry name" value="Hemolysin-typ_Ca-bd_CS"/>
</dbReference>
<dbReference type="EMBL" id="CADCVM010000101">
    <property type="protein sequence ID" value="CAA9475533.1"/>
    <property type="molecule type" value="Genomic_DNA"/>
</dbReference>
<feature type="region of interest" description="Disordered" evidence="1">
    <location>
        <begin position="208"/>
        <end position="254"/>
    </location>
</feature>
<dbReference type="PROSITE" id="PS51257">
    <property type="entry name" value="PROKAR_LIPOPROTEIN"/>
    <property type="match status" value="1"/>
</dbReference>
<sequence length="254" mass="26183">MVRRAHLAAVVRAILMGCALLLVLVGCAGVRSEAPKEDERQGRAEATGAKGSSPEEDRCKGTQTFDVLKKQGIDYISDSSVKPGDPEARRITNDVPGCPNGGLLSGTDKPDRLAGLDGEDEVRGLGAADMLSGGPGPDVIYGGPGGDALYGGGGILEFEPSTDGSKNVLHGQAGGDELTGQRGDDVLYGGAGDDKWLWGVGGEDVIYGGDGDDSLSGTLDGGDRDELYCGEGNDEYDADENDHVDSSCEVKSHP</sequence>
<accession>A0A6J4RQT0</accession>
<name>A0A6J4RQT0_9ACTN</name>
<proteinExistence type="predicted"/>
<dbReference type="GO" id="GO:0004035">
    <property type="term" value="F:alkaline phosphatase activity"/>
    <property type="evidence" value="ECO:0007669"/>
    <property type="project" value="UniProtKB-EC"/>
</dbReference>
<dbReference type="Pfam" id="PF00353">
    <property type="entry name" value="HemolysinCabind"/>
    <property type="match status" value="3"/>
</dbReference>
<dbReference type="EC" id="3.1.3.1" evidence="2"/>
<dbReference type="SUPFAM" id="SSF51120">
    <property type="entry name" value="beta-Roll"/>
    <property type="match status" value="2"/>
</dbReference>
<organism evidence="2">
    <name type="scientific">uncultured Rubrobacteraceae bacterium</name>
    <dbReference type="NCBI Taxonomy" id="349277"/>
    <lineage>
        <taxon>Bacteria</taxon>
        <taxon>Bacillati</taxon>
        <taxon>Actinomycetota</taxon>
        <taxon>Rubrobacteria</taxon>
        <taxon>Rubrobacterales</taxon>
        <taxon>Rubrobacteraceae</taxon>
        <taxon>environmental samples</taxon>
    </lineage>
</organism>
<evidence type="ECO:0000313" key="2">
    <source>
        <dbReference type="EMBL" id="CAA9475533.1"/>
    </source>
</evidence>
<dbReference type="Gene3D" id="2.150.10.10">
    <property type="entry name" value="Serralysin-like metalloprotease, C-terminal"/>
    <property type="match status" value="2"/>
</dbReference>
<feature type="region of interest" description="Disordered" evidence="1">
    <location>
        <begin position="33"/>
        <end position="62"/>
    </location>
</feature>
<dbReference type="InterPro" id="IPR011049">
    <property type="entry name" value="Serralysin-like_metalloprot_C"/>
</dbReference>
<dbReference type="GO" id="GO:0005509">
    <property type="term" value="F:calcium ion binding"/>
    <property type="evidence" value="ECO:0007669"/>
    <property type="project" value="InterPro"/>
</dbReference>
<gene>
    <name evidence="2" type="ORF">AVDCRST_MAG05-901</name>
</gene>
<feature type="compositionally biased region" description="Basic and acidic residues" evidence="1">
    <location>
        <begin position="33"/>
        <end position="43"/>
    </location>
</feature>
<reference evidence="2" key="1">
    <citation type="submission" date="2020-02" db="EMBL/GenBank/DDBJ databases">
        <authorList>
            <person name="Meier V. D."/>
        </authorList>
    </citation>
    <scope>NUCLEOTIDE SEQUENCE</scope>
    <source>
        <strain evidence="2">AVDCRST_MAG05</strain>
    </source>
</reference>
<protein>
    <submittedName>
        <fullName evidence="2">Alkaline phosphatase</fullName>
        <ecNumber evidence="2">3.1.3.1</ecNumber>
    </submittedName>
</protein>
<feature type="compositionally biased region" description="Basic and acidic residues" evidence="1">
    <location>
        <begin position="241"/>
        <end position="254"/>
    </location>
</feature>
<dbReference type="InterPro" id="IPR001343">
    <property type="entry name" value="Hemolysn_Ca-bd"/>
</dbReference>
<dbReference type="AlphaFoldDB" id="A0A6J4RQT0"/>
<keyword evidence="2" id="KW-0378">Hydrolase</keyword>
<feature type="region of interest" description="Disordered" evidence="1">
    <location>
        <begin position="76"/>
        <end position="110"/>
    </location>
</feature>
<dbReference type="PRINTS" id="PR00313">
    <property type="entry name" value="CABNDNGRPT"/>
</dbReference>
<dbReference type="PROSITE" id="PS00330">
    <property type="entry name" value="HEMOLYSIN_CALCIUM"/>
    <property type="match status" value="2"/>
</dbReference>
<evidence type="ECO:0000256" key="1">
    <source>
        <dbReference type="SAM" id="MobiDB-lite"/>
    </source>
</evidence>